<feature type="domain" description="CpcD-like" evidence="6">
    <location>
        <begin position="15"/>
        <end position="71"/>
    </location>
</feature>
<keyword evidence="5" id="KW-0472">Membrane</keyword>
<comment type="caution">
    <text evidence="7">The sequence shown here is derived from an EMBL/GenBank/DDBJ whole genome shotgun (WGS) entry which is preliminary data.</text>
</comment>
<evidence type="ECO:0000256" key="3">
    <source>
        <dbReference type="ARBA" id="ARBA00022738"/>
    </source>
</evidence>
<dbReference type="Gene3D" id="3.10.520.10">
    <property type="entry name" value="ApbE-like domains"/>
    <property type="match status" value="1"/>
</dbReference>
<keyword evidence="3" id="KW-0605">Phycobilisome</keyword>
<dbReference type="SUPFAM" id="SSF143631">
    <property type="entry name" value="ApbE-like"/>
    <property type="match status" value="1"/>
</dbReference>
<protein>
    <submittedName>
        <fullName evidence="7">Thiamine biosynthesis lipoprotein</fullName>
    </submittedName>
</protein>
<dbReference type="RefSeq" id="WP_204866683.1">
    <property type="nucleotide sequence ID" value="NZ_JAFBBK010000001.1"/>
</dbReference>
<comment type="subcellular location">
    <subcellularLocation>
        <location evidence="1">Cellular thylakoid membrane</location>
        <topology evidence="1">Peripheral membrane protein</topology>
        <orientation evidence="1">Cytoplasmic side</orientation>
    </subcellularLocation>
</comment>
<evidence type="ECO:0000256" key="4">
    <source>
        <dbReference type="ARBA" id="ARBA00023078"/>
    </source>
</evidence>
<evidence type="ECO:0000256" key="1">
    <source>
        <dbReference type="ARBA" id="ARBA00004445"/>
    </source>
</evidence>
<keyword evidence="4" id="KW-0793">Thylakoid</keyword>
<dbReference type="EMBL" id="JAFBBK010000001">
    <property type="protein sequence ID" value="MBM7413948.1"/>
    <property type="molecule type" value="Genomic_DNA"/>
</dbReference>
<evidence type="ECO:0000259" key="6">
    <source>
        <dbReference type="PROSITE" id="PS51441"/>
    </source>
</evidence>
<reference evidence="7 8" key="1">
    <citation type="submission" date="2021-01" db="EMBL/GenBank/DDBJ databases">
        <title>Genomics of switchgrass bacterial isolates.</title>
        <authorList>
            <person name="Shade A."/>
        </authorList>
    </citation>
    <scope>NUCLEOTIDE SEQUENCE [LARGE SCALE GENOMIC DNA]</scope>
    <source>
        <strain evidence="7 8">PvP111</strain>
    </source>
</reference>
<evidence type="ECO:0000256" key="2">
    <source>
        <dbReference type="ARBA" id="ARBA00022549"/>
    </source>
</evidence>
<dbReference type="InterPro" id="IPR003374">
    <property type="entry name" value="ApbE-like_sf"/>
</dbReference>
<dbReference type="Pfam" id="PF02424">
    <property type="entry name" value="ApbE"/>
    <property type="match status" value="1"/>
</dbReference>
<name>A0ABS2KPQ7_9NOCA</name>
<keyword evidence="8" id="KW-1185">Reference proteome</keyword>
<dbReference type="InterPro" id="IPR008213">
    <property type="entry name" value="CpcD-like_dom"/>
</dbReference>
<evidence type="ECO:0000313" key="8">
    <source>
        <dbReference type="Proteomes" id="UP000703038"/>
    </source>
</evidence>
<keyword evidence="7" id="KW-0449">Lipoprotein</keyword>
<dbReference type="PROSITE" id="PS51441">
    <property type="entry name" value="CPCD_LIKE"/>
    <property type="match status" value="1"/>
</dbReference>
<organism evidence="7 8">
    <name type="scientific">Rhodococcoides corynebacterioides</name>
    <dbReference type="NCBI Taxonomy" id="53972"/>
    <lineage>
        <taxon>Bacteria</taxon>
        <taxon>Bacillati</taxon>
        <taxon>Actinomycetota</taxon>
        <taxon>Actinomycetes</taxon>
        <taxon>Mycobacteriales</taxon>
        <taxon>Nocardiaceae</taxon>
        <taxon>Rhodococcoides</taxon>
    </lineage>
</organism>
<evidence type="ECO:0000256" key="5">
    <source>
        <dbReference type="ARBA" id="ARBA00023136"/>
    </source>
</evidence>
<gene>
    <name evidence="7" type="ORF">JOE42_000681</name>
</gene>
<dbReference type="InterPro" id="IPR024932">
    <property type="entry name" value="ApbE"/>
</dbReference>
<evidence type="ECO:0000313" key="7">
    <source>
        <dbReference type="EMBL" id="MBM7413948.1"/>
    </source>
</evidence>
<keyword evidence="2" id="KW-0042">Antenna complex</keyword>
<sequence length="236" mass="23843">MSLATKAFAGFDIDDRHVRVVVTDAAVITDAAAAARTALDSWLDIVSLTRTDSELQRLNRSFGRTVRVSPALADQVRHALAAAVLTAGAVDPLRTPGTDTHAAIEIDGLGVRLPGWATVDLDATALAVVVERIAAAIAHRFGCGALVSVSGANSADTHIAVAGTEPVQGWQISVIDGSTERLVPIASGTTVVTSTATTTATVAASSPVVAAALSRAAAAGSDTLVDRASAAVFIAA</sequence>
<dbReference type="Proteomes" id="UP000703038">
    <property type="component" value="Unassembled WGS sequence"/>
</dbReference>
<proteinExistence type="predicted"/>
<accession>A0ABS2KPQ7</accession>